<name>R1CUN0_9FIRM</name>
<evidence type="ECO:0000313" key="1">
    <source>
        <dbReference type="EMBL" id="EOD00374.1"/>
    </source>
</evidence>
<protein>
    <recommendedName>
        <fullName evidence="3">Motility protein</fullName>
    </recommendedName>
</protein>
<dbReference type="EMBL" id="ARZA01000181">
    <property type="protein sequence ID" value="EOD00374.1"/>
    <property type="molecule type" value="Genomic_DNA"/>
</dbReference>
<dbReference type="STRING" id="1304284.L21TH_1578"/>
<dbReference type="Proteomes" id="UP000013378">
    <property type="component" value="Unassembled WGS sequence"/>
</dbReference>
<dbReference type="RefSeq" id="WP_006313671.1">
    <property type="nucleotide sequence ID" value="NZ_ARZA01000181.1"/>
</dbReference>
<organism evidence="1 2">
    <name type="scientific">Caldisalinibacter kiritimatiensis</name>
    <dbReference type="NCBI Taxonomy" id="1304284"/>
    <lineage>
        <taxon>Bacteria</taxon>
        <taxon>Bacillati</taxon>
        <taxon>Bacillota</taxon>
        <taxon>Tissierellia</taxon>
        <taxon>Tissierellales</taxon>
        <taxon>Thermohalobacteraceae</taxon>
        <taxon>Caldisalinibacter</taxon>
    </lineage>
</organism>
<dbReference type="eggNOG" id="ENOG5033AGR">
    <property type="taxonomic scope" value="Bacteria"/>
</dbReference>
<proteinExistence type="predicted"/>
<evidence type="ECO:0000313" key="2">
    <source>
        <dbReference type="Proteomes" id="UP000013378"/>
    </source>
</evidence>
<dbReference type="OrthoDB" id="1924973at2"/>
<reference evidence="1 2" key="1">
    <citation type="journal article" date="2015" name="Geomicrobiol. J.">
        <title>Caldisalinibacter kiritimatiensis gen. nov., sp. nov., a moderately thermohalophilic thiosulfate-reducing bacterium from a hypersaline microbial mat.</title>
        <authorList>
            <person name="Ben Hania W."/>
            <person name="Joseph M."/>
            <person name="Fiebig A."/>
            <person name="Bunk B."/>
            <person name="Klenk H.-P."/>
            <person name="Fardeau M.-L."/>
            <person name="Spring S."/>
        </authorList>
    </citation>
    <scope>NUCLEOTIDE SEQUENCE [LARGE SCALE GENOMIC DNA]</scope>
    <source>
        <strain evidence="1 2">L21-TH-D2</strain>
    </source>
</reference>
<sequence length="65" mass="7063">MDIAAMSTMLSQGKVMQQASISVMKMAMNSAENSGQMIKELADTNTKMMEMSVNPHIGGNIDIRL</sequence>
<dbReference type="AlphaFoldDB" id="R1CUN0"/>
<gene>
    <name evidence="1" type="ORF">L21TH_1578</name>
</gene>
<accession>R1CUN0</accession>
<dbReference type="InterPro" id="IPR025906">
    <property type="entry name" value="YjfB_motility"/>
</dbReference>
<evidence type="ECO:0008006" key="3">
    <source>
        <dbReference type="Google" id="ProtNLM"/>
    </source>
</evidence>
<dbReference type="PATRIC" id="fig|1304284.3.peg.1547"/>
<dbReference type="Pfam" id="PF14070">
    <property type="entry name" value="YjfB_motility"/>
    <property type="match status" value="1"/>
</dbReference>
<comment type="caution">
    <text evidence="1">The sequence shown here is derived from an EMBL/GenBank/DDBJ whole genome shotgun (WGS) entry which is preliminary data.</text>
</comment>
<keyword evidence="2" id="KW-1185">Reference proteome</keyword>